<sequence>MGYDESISSIVEKHGWQIFHLHLEGVLTKVVREFYAHLTPLNNAFIYVRGVSVLFDEYTINARCGLHDGQDDHSQFAIIITVGGLNQVLKDICVEGTKWIMSKQDCYTIERVSLNPHCRVWKEINVAKIIFKEVHRCAEKNAGSIDFPSLIISLCQYVKVLVQENEDMIPNKGGHYKSYVRKREVATKKSLPKIFIWPMSTFSSFPKELLSNAEEKKDNKVEVDETKLTPTHPTIEENATGR</sequence>
<feature type="domain" description="Putative plant transposon protein" evidence="2">
    <location>
        <begin position="12"/>
        <end position="160"/>
    </location>
</feature>
<dbReference type="Pfam" id="PF20167">
    <property type="entry name" value="Transposase_32"/>
    <property type="match status" value="1"/>
</dbReference>
<dbReference type="AlphaFoldDB" id="A0A9D3VUX7"/>
<comment type="caution">
    <text evidence="3">The sequence shown here is derived from an EMBL/GenBank/DDBJ whole genome shotgun (WGS) entry which is preliminary data.</text>
</comment>
<protein>
    <recommendedName>
        <fullName evidence="2">Putative plant transposon protein domain-containing protein</fullName>
    </recommendedName>
</protein>
<feature type="compositionally biased region" description="Basic and acidic residues" evidence="1">
    <location>
        <begin position="215"/>
        <end position="227"/>
    </location>
</feature>
<accession>A0A9D3VUX7</accession>
<proteinExistence type="predicted"/>
<evidence type="ECO:0000313" key="3">
    <source>
        <dbReference type="EMBL" id="KAH1097168.1"/>
    </source>
</evidence>
<dbReference type="EMBL" id="JAIQCV010000005">
    <property type="protein sequence ID" value="KAH1097168.1"/>
    <property type="molecule type" value="Genomic_DNA"/>
</dbReference>
<dbReference type="InterPro" id="IPR046796">
    <property type="entry name" value="Transposase_32_dom"/>
</dbReference>
<evidence type="ECO:0000313" key="4">
    <source>
        <dbReference type="Proteomes" id="UP000828251"/>
    </source>
</evidence>
<dbReference type="Proteomes" id="UP000828251">
    <property type="component" value="Unassembled WGS sequence"/>
</dbReference>
<keyword evidence="4" id="KW-1185">Reference proteome</keyword>
<gene>
    <name evidence="3" type="ORF">J1N35_014089</name>
</gene>
<reference evidence="3 4" key="1">
    <citation type="journal article" date="2021" name="Plant Biotechnol. J.">
        <title>Multi-omics assisted identification of the key and species-specific regulatory components of drought-tolerant mechanisms in Gossypium stocksii.</title>
        <authorList>
            <person name="Yu D."/>
            <person name="Ke L."/>
            <person name="Zhang D."/>
            <person name="Wu Y."/>
            <person name="Sun Y."/>
            <person name="Mei J."/>
            <person name="Sun J."/>
            <person name="Sun Y."/>
        </authorList>
    </citation>
    <scope>NUCLEOTIDE SEQUENCE [LARGE SCALE GENOMIC DNA]</scope>
    <source>
        <strain evidence="4">cv. E1</strain>
        <tissue evidence="3">Leaf</tissue>
    </source>
</reference>
<feature type="region of interest" description="Disordered" evidence="1">
    <location>
        <begin position="215"/>
        <end position="242"/>
    </location>
</feature>
<name>A0A9D3VUX7_9ROSI</name>
<evidence type="ECO:0000259" key="2">
    <source>
        <dbReference type="Pfam" id="PF20167"/>
    </source>
</evidence>
<organism evidence="3 4">
    <name type="scientific">Gossypium stocksii</name>
    <dbReference type="NCBI Taxonomy" id="47602"/>
    <lineage>
        <taxon>Eukaryota</taxon>
        <taxon>Viridiplantae</taxon>
        <taxon>Streptophyta</taxon>
        <taxon>Embryophyta</taxon>
        <taxon>Tracheophyta</taxon>
        <taxon>Spermatophyta</taxon>
        <taxon>Magnoliopsida</taxon>
        <taxon>eudicotyledons</taxon>
        <taxon>Gunneridae</taxon>
        <taxon>Pentapetalae</taxon>
        <taxon>rosids</taxon>
        <taxon>malvids</taxon>
        <taxon>Malvales</taxon>
        <taxon>Malvaceae</taxon>
        <taxon>Malvoideae</taxon>
        <taxon>Gossypium</taxon>
    </lineage>
</organism>
<evidence type="ECO:0000256" key="1">
    <source>
        <dbReference type="SAM" id="MobiDB-lite"/>
    </source>
</evidence>